<gene>
    <name evidence="2" type="ORF">SCUD_LOCUS12673</name>
</gene>
<dbReference type="AlphaFoldDB" id="A0A183KCD4"/>
<dbReference type="WBParaSite" id="SCUD_0001267701-mRNA-1">
    <property type="protein sequence ID" value="SCUD_0001267701-mRNA-1"/>
    <property type="gene ID" value="SCUD_0001267701"/>
</dbReference>
<organism evidence="4">
    <name type="scientific">Schistosoma curassoni</name>
    <dbReference type="NCBI Taxonomy" id="6186"/>
    <lineage>
        <taxon>Eukaryota</taxon>
        <taxon>Metazoa</taxon>
        <taxon>Spiralia</taxon>
        <taxon>Lophotrochozoa</taxon>
        <taxon>Platyhelminthes</taxon>
        <taxon>Trematoda</taxon>
        <taxon>Digenea</taxon>
        <taxon>Strigeidida</taxon>
        <taxon>Schistosomatoidea</taxon>
        <taxon>Schistosomatidae</taxon>
        <taxon>Schistosoma</taxon>
    </lineage>
</organism>
<name>A0A183KCD4_9TREM</name>
<protein>
    <submittedName>
        <fullName evidence="2 4">Uncharacterized protein</fullName>
    </submittedName>
</protein>
<proteinExistence type="predicted"/>
<dbReference type="Proteomes" id="UP000279833">
    <property type="component" value="Unassembled WGS sequence"/>
</dbReference>
<accession>A0A183KCD4</accession>
<evidence type="ECO:0000313" key="2">
    <source>
        <dbReference type="EMBL" id="VDP49709.1"/>
    </source>
</evidence>
<keyword evidence="3" id="KW-1185">Reference proteome</keyword>
<feature type="compositionally biased region" description="Polar residues" evidence="1">
    <location>
        <begin position="129"/>
        <end position="139"/>
    </location>
</feature>
<reference evidence="4" key="1">
    <citation type="submission" date="2016-06" db="UniProtKB">
        <authorList>
            <consortium name="WormBaseParasite"/>
        </authorList>
    </citation>
    <scope>IDENTIFICATION</scope>
</reference>
<reference evidence="2 3" key="2">
    <citation type="submission" date="2018-11" db="EMBL/GenBank/DDBJ databases">
        <authorList>
            <consortium name="Pathogen Informatics"/>
        </authorList>
    </citation>
    <scope>NUCLEOTIDE SEQUENCE [LARGE SCALE GENOMIC DNA]</scope>
    <source>
        <strain evidence="2">Dakar</strain>
        <strain evidence="3">Dakar, Senegal</strain>
    </source>
</reference>
<evidence type="ECO:0000313" key="3">
    <source>
        <dbReference type="Proteomes" id="UP000279833"/>
    </source>
</evidence>
<feature type="region of interest" description="Disordered" evidence="1">
    <location>
        <begin position="83"/>
        <end position="139"/>
    </location>
</feature>
<sequence length="139" mass="16229">MNNKLNRTRKEVTGQSVLENTGRRPYGVTGAKYFRFVGDTPSATTYCERESKPDSIGGRNQEEALELDRIHIEESTQLRYKTRPLLESSRLKEKRNTKEHITPRNEDRHEKNEQELDRTTIGGLKQSRLENVSQRLTFH</sequence>
<feature type="compositionally biased region" description="Basic and acidic residues" evidence="1">
    <location>
        <begin position="89"/>
        <end position="118"/>
    </location>
</feature>
<feature type="region of interest" description="Disordered" evidence="1">
    <location>
        <begin position="1"/>
        <end position="23"/>
    </location>
</feature>
<evidence type="ECO:0000313" key="4">
    <source>
        <dbReference type="WBParaSite" id="SCUD_0001267701-mRNA-1"/>
    </source>
</evidence>
<dbReference type="EMBL" id="UZAK01035288">
    <property type="protein sequence ID" value="VDP49709.1"/>
    <property type="molecule type" value="Genomic_DNA"/>
</dbReference>
<evidence type="ECO:0000256" key="1">
    <source>
        <dbReference type="SAM" id="MobiDB-lite"/>
    </source>
</evidence>